<name>A0A934RBK0_9BACT</name>
<gene>
    <name evidence="2" type="ORF">JIN81_00340</name>
</gene>
<dbReference type="AlphaFoldDB" id="A0A934RBK0"/>
<keyword evidence="1" id="KW-0732">Signal</keyword>
<dbReference type="Proteomes" id="UP000658278">
    <property type="component" value="Unassembled WGS sequence"/>
</dbReference>
<dbReference type="EMBL" id="JAENII010000001">
    <property type="protein sequence ID" value="MBK1825450.1"/>
    <property type="molecule type" value="Genomic_DNA"/>
</dbReference>
<dbReference type="RefSeq" id="WP_200275058.1">
    <property type="nucleotide sequence ID" value="NZ_JAENII010000001.1"/>
</dbReference>
<reference evidence="2" key="1">
    <citation type="submission" date="2021-01" db="EMBL/GenBank/DDBJ databases">
        <title>Modified the classification status of verrucomicrobia.</title>
        <authorList>
            <person name="Feng X."/>
        </authorList>
    </citation>
    <scope>NUCLEOTIDE SEQUENCE</scope>
    <source>
        <strain evidence="2">KCTC 22201</strain>
    </source>
</reference>
<feature type="signal peptide" evidence="1">
    <location>
        <begin position="1"/>
        <end position="21"/>
    </location>
</feature>
<accession>A0A934RBK0</accession>
<sequence length="94" mass="10220">MKSPFYALALVVLAGTLPSCIGPTEYNVPGAGYSERDAYDRGFSDGSSDRLAGRAHNPHINDAETLPSAYRKEYIWGYTEGYKNPYKHGGGSSK</sequence>
<keyword evidence="3" id="KW-1185">Reference proteome</keyword>
<evidence type="ECO:0000256" key="1">
    <source>
        <dbReference type="SAM" id="SignalP"/>
    </source>
</evidence>
<proteinExistence type="predicted"/>
<organism evidence="2 3">
    <name type="scientific">Haloferula rosea</name>
    <dbReference type="NCBI Taxonomy" id="490093"/>
    <lineage>
        <taxon>Bacteria</taxon>
        <taxon>Pseudomonadati</taxon>
        <taxon>Verrucomicrobiota</taxon>
        <taxon>Verrucomicrobiia</taxon>
        <taxon>Verrucomicrobiales</taxon>
        <taxon>Verrucomicrobiaceae</taxon>
        <taxon>Haloferula</taxon>
    </lineage>
</organism>
<comment type="caution">
    <text evidence="2">The sequence shown here is derived from an EMBL/GenBank/DDBJ whole genome shotgun (WGS) entry which is preliminary data.</text>
</comment>
<evidence type="ECO:0000313" key="2">
    <source>
        <dbReference type="EMBL" id="MBK1825450.1"/>
    </source>
</evidence>
<protein>
    <submittedName>
        <fullName evidence="2">Uncharacterized protein</fullName>
    </submittedName>
</protein>
<evidence type="ECO:0000313" key="3">
    <source>
        <dbReference type="Proteomes" id="UP000658278"/>
    </source>
</evidence>
<feature type="chain" id="PRO_5037252838" evidence="1">
    <location>
        <begin position="22"/>
        <end position="94"/>
    </location>
</feature>